<organism evidence="4 5">
    <name type="scientific">Bifidobacterium parmae</name>
    <dbReference type="NCBI Taxonomy" id="361854"/>
    <lineage>
        <taxon>Bacteria</taxon>
        <taxon>Bacillati</taxon>
        <taxon>Actinomycetota</taxon>
        <taxon>Actinomycetes</taxon>
        <taxon>Bifidobacteriales</taxon>
        <taxon>Bifidobacteriaceae</taxon>
        <taxon>Bifidobacterium</taxon>
    </lineage>
</organism>
<dbReference type="SUPFAM" id="SSF56601">
    <property type="entry name" value="beta-lactamase/transpeptidase-like"/>
    <property type="match status" value="1"/>
</dbReference>
<feature type="region of interest" description="Disordered" evidence="1">
    <location>
        <begin position="1"/>
        <end position="55"/>
    </location>
</feature>
<feature type="domain" description="Beta-lactamase class A catalytic" evidence="3">
    <location>
        <begin position="164"/>
        <end position="409"/>
    </location>
</feature>
<evidence type="ECO:0000256" key="2">
    <source>
        <dbReference type="SAM" id="Phobius"/>
    </source>
</evidence>
<gene>
    <name evidence="4" type="ORF">Uis4E_0623</name>
</gene>
<dbReference type="GO" id="GO:0008800">
    <property type="term" value="F:beta-lactamase activity"/>
    <property type="evidence" value="ECO:0007669"/>
    <property type="project" value="InterPro"/>
</dbReference>
<keyword evidence="2" id="KW-0812">Transmembrane</keyword>
<dbReference type="Gene3D" id="3.40.710.10">
    <property type="entry name" value="DD-peptidase/beta-lactamase superfamily"/>
    <property type="match status" value="1"/>
</dbReference>
<keyword evidence="2" id="KW-0472">Membrane</keyword>
<keyword evidence="2" id="KW-1133">Transmembrane helix</keyword>
<evidence type="ECO:0000259" key="3">
    <source>
        <dbReference type="Pfam" id="PF13354"/>
    </source>
</evidence>
<dbReference type="Proteomes" id="UP000235034">
    <property type="component" value="Unassembled WGS sequence"/>
</dbReference>
<evidence type="ECO:0000256" key="1">
    <source>
        <dbReference type="SAM" id="MobiDB-lite"/>
    </source>
</evidence>
<feature type="compositionally biased region" description="Polar residues" evidence="1">
    <location>
        <begin position="29"/>
        <end position="39"/>
    </location>
</feature>
<sequence>MKQSRSAGSPRGGRSGGARSPRGGRNGRTSLPQSRNSGKTTRRHHTTQYQRASKRMRAVYRRRRIVVGTAALAVICFVVAVVAHVPGWLSGAGDAVSAAGHPSLSRTAASKPRALTAAERAVAALGKLDGNADVSTEGFTLSDDDRAALDQAVATVTSAGYGVSVTMVDMTTYRALAVHGGDARYSASAIKGPYILALAATGTVDLDAVAQSSDSDPTGVGADGKPVSSGDGDTTGATAAASGEDESAIASDMTLTSTGAGVNQLIAQTVTVSDNSSFAALHRTYGSGSFAAWATRAHVGADVTSGAYLDISSTDMARMWTMGYGYLFHGDATLAVRGSKPATSDAARQWLAGEFTDTLNSSIHNALGGSDGYAVYTKAGWIDDGDYKALNDAGIVTTGSGDYVIAVMTDAVGQYDLVAGLVSALDGIHSSAMAK</sequence>
<reference evidence="4 5" key="1">
    <citation type="submission" date="2017-07" db="EMBL/GenBank/DDBJ databases">
        <title>Bifidobacterium novel species.</title>
        <authorList>
            <person name="Lugli G.A."/>
            <person name="Milani C."/>
            <person name="Duranti S."/>
            <person name="Mangifesta M."/>
        </authorList>
    </citation>
    <scope>NUCLEOTIDE SEQUENCE [LARGE SCALE GENOMIC DNA]</scope>
    <source>
        <strain evidence="4 5">77</strain>
    </source>
</reference>
<dbReference type="GO" id="GO:0030655">
    <property type="term" value="P:beta-lactam antibiotic catabolic process"/>
    <property type="evidence" value="ECO:0007669"/>
    <property type="project" value="InterPro"/>
</dbReference>
<name>A0A2N5J4T0_9BIFI</name>
<feature type="compositionally biased region" description="Low complexity" evidence="1">
    <location>
        <begin position="228"/>
        <end position="242"/>
    </location>
</feature>
<dbReference type="Pfam" id="PF13354">
    <property type="entry name" value="Beta-lactamase2"/>
    <property type="match status" value="1"/>
</dbReference>
<dbReference type="OrthoDB" id="3239259at2"/>
<feature type="compositionally biased region" description="Basic residues" evidence="1">
    <location>
        <begin position="40"/>
        <end position="55"/>
    </location>
</feature>
<dbReference type="InterPro" id="IPR045155">
    <property type="entry name" value="Beta-lactam_cat"/>
</dbReference>
<dbReference type="AlphaFoldDB" id="A0A2N5J4T0"/>
<evidence type="ECO:0000313" key="5">
    <source>
        <dbReference type="Proteomes" id="UP000235034"/>
    </source>
</evidence>
<keyword evidence="5" id="KW-1185">Reference proteome</keyword>
<dbReference type="InterPro" id="IPR012338">
    <property type="entry name" value="Beta-lactam/transpept-like"/>
</dbReference>
<comment type="caution">
    <text evidence="4">The sequence shown here is derived from an EMBL/GenBank/DDBJ whole genome shotgun (WGS) entry which is preliminary data.</text>
</comment>
<proteinExistence type="predicted"/>
<evidence type="ECO:0000313" key="4">
    <source>
        <dbReference type="EMBL" id="PLS29203.1"/>
    </source>
</evidence>
<dbReference type="RefSeq" id="WP_101621833.1">
    <property type="nucleotide sequence ID" value="NZ_NMWT01000007.1"/>
</dbReference>
<dbReference type="EMBL" id="NMWT01000007">
    <property type="protein sequence ID" value="PLS29203.1"/>
    <property type="molecule type" value="Genomic_DNA"/>
</dbReference>
<feature type="region of interest" description="Disordered" evidence="1">
    <location>
        <begin position="210"/>
        <end position="246"/>
    </location>
</feature>
<feature type="transmembrane region" description="Helical" evidence="2">
    <location>
        <begin position="65"/>
        <end position="89"/>
    </location>
</feature>
<accession>A0A2N5J4T0</accession>
<protein>
    <submittedName>
        <fullName evidence="4">Autolysin</fullName>
    </submittedName>
</protein>